<dbReference type="Gene3D" id="3.30.1460.10">
    <property type="match status" value="1"/>
</dbReference>
<reference evidence="1 2" key="1">
    <citation type="journal article" date="2015" name="Genome Announc.">
        <title>Draft Genome Sequence of Burkholderia sp. Strain PML1(12), an Ectomycorrhizosphere-Inhabiting Bacterium with Effective Mineral-Weathering Ability.</title>
        <authorList>
            <person name="Uroz S."/>
            <person name="Oger P."/>
        </authorList>
    </citation>
    <scope>NUCLEOTIDE SEQUENCE [LARGE SCALE GENOMIC DNA]</scope>
    <source>
        <strain evidence="2">PML1(12)</strain>
    </source>
</reference>
<name>A0A0J1CM33_9BURK</name>
<evidence type="ECO:0000313" key="1">
    <source>
        <dbReference type="EMBL" id="KLU21486.1"/>
    </source>
</evidence>
<dbReference type="Proteomes" id="UP000035963">
    <property type="component" value="Unassembled WGS sequence"/>
</dbReference>
<organism evidence="1 2">
    <name type="scientific">Caballeronia mineralivorans PML1(12)</name>
    <dbReference type="NCBI Taxonomy" id="908627"/>
    <lineage>
        <taxon>Bacteria</taxon>
        <taxon>Pseudomonadati</taxon>
        <taxon>Pseudomonadota</taxon>
        <taxon>Betaproteobacteria</taxon>
        <taxon>Burkholderiales</taxon>
        <taxon>Burkholderiaceae</taxon>
        <taxon>Caballeronia</taxon>
    </lineage>
</organism>
<keyword evidence="2" id="KW-1185">Reference proteome</keyword>
<gene>
    <name evidence="1" type="ORF">EOS_35520</name>
</gene>
<dbReference type="CDD" id="cd17019">
    <property type="entry name" value="T3SC_IA_ShcA-like"/>
    <property type="match status" value="1"/>
</dbReference>
<protein>
    <recommendedName>
        <fullName evidence="3">Molecular chaperone Tir</fullName>
    </recommendedName>
</protein>
<comment type="caution">
    <text evidence="1">The sequence shown here is derived from an EMBL/GenBank/DDBJ whole genome shotgun (WGS) entry which is preliminary data.</text>
</comment>
<dbReference type="Pfam" id="PF05932">
    <property type="entry name" value="CesT"/>
    <property type="match status" value="1"/>
</dbReference>
<accession>A0A0J1CM33</accession>
<dbReference type="SUPFAM" id="SSF69635">
    <property type="entry name" value="Type III secretory system chaperone-like"/>
    <property type="match status" value="1"/>
</dbReference>
<dbReference type="PATRIC" id="fig|908627.4.peg.7946"/>
<dbReference type="InterPro" id="IPR010261">
    <property type="entry name" value="Tir_chaperone"/>
</dbReference>
<dbReference type="EMBL" id="AEJF01000214">
    <property type="protein sequence ID" value="KLU21486.1"/>
    <property type="molecule type" value="Genomic_DNA"/>
</dbReference>
<dbReference type="AlphaFoldDB" id="A0A0J1CM33"/>
<evidence type="ECO:0008006" key="3">
    <source>
        <dbReference type="Google" id="ProtNLM"/>
    </source>
</evidence>
<proteinExistence type="predicted"/>
<sequence>MNVSKGFKDAFDRLIGEFGASIGIPDLEFDEDGLCHIRIDDSYPITFRRDDERYRLSTIGLISDSLPASLDSDFVHDILVANIAPLREDGPAIGVEPTSGTVVLYRNVPLSNLDMHSFQQMLGNFIELQKSWVDRFLEQPFRAV</sequence>
<dbReference type="GO" id="GO:0030254">
    <property type="term" value="P:protein secretion by the type III secretion system"/>
    <property type="evidence" value="ECO:0007669"/>
    <property type="project" value="InterPro"/>
</dbReference>
<evidence type="ECO:0000313" key="2">
    <source>
        <dbReference type="Proteomes" id="UP000035963"/>
    </source>
</evidence>